<sequence length="220" mass="25103">MSSIYDMEDKELERSKIQIETGRKLRANGEGLNQSFLSMFKAITTLTAIKVKNKSCCSDVHLQLAIACILRFLYAHYTKPQSNVILSRSSFALFQGYLETRFFDVVIQLYESKNIPLEKMAILWKNKRLNHAFCSSPIHEVLRRSFYKHYGERSESGSLEKTCMAEVTGFNCMDDQIKQAAFSLISSTPEVDGSKFLASYLYYALSESLVSTGKLIEHFP</sequence>
<protein>
    <submittedName>
        <fullName evidence="1">Uncharacterized protein</fullName>
    </submittedName>
</protein>
<organism evidence="1 2">
    <name type="scientific">Fraxinus pennsylvanica</name>
    <dbReference type="NCBI Taxonomy" id="56036"/>
    <lineage>
        <taxon>Eukaryota</taxon>
        <taxon>Viridiplantae</taxon>
        <taxon>Streptophyta</taxon>
        <taxon>Embryophyta</taxon>
        <taxon>Tracheophyta</taxon>
        <taxon>Spermatophyta</taxon>
        <taxon>Magnoliopsida</taxon>
        <taxon>eudicotyledons</taxon>
        <taxon>Gunneridae</taxon>
        <taxon>Pentapetalae</taxon>
        <taxon>asterids</taxon>
        <taxon>lamiids</taxon>
        <taxon>Lamiales</taxon>
        <taxon>Oleaceae</taxon>
        <taxon>Oleeae</taxon>
        <taxon>Fraxinus</taxon>
    </lineage>
</organism>
<dbReference type="Proteomes" id="UP000834106">
    <property type="component" value="Chromosome 21"/>
</dbReference>
<name>A0AAD2AC45_9LAMI</name>
<dbReference type="AlphaFoldDB" id="A0AAD2AC45"/>
<gene>
    <name evidence="1" type="ORF">FPE_LOCUS32936</name>
</gene>
<proteinExistence type="predicted"/>
<keyword evidence="2" id="KW-1185">Reference proteome</keyword>
<reference evidence="1" key="1">
    <citation type="submission" date="2023-05" db="EMBL/GenBank/DDBJ databases">
        <authorList>
            <person name="Huff M."/>
        </authorList>
    </citation>
    <scope>NUCLEOTIDE SEQUENCE</scope>
</reference>
<evidence type="ECO:0000313" key="1">
    <source>
        <dbReference type="EMBL" id="CAI9785506.1"/>
    </source>
</evidence>
<dbReference type="EMBL" id="OU503056">
    <property type="protein sequence ID" value="CAI9785506.1"/>
    <property type="molecule type" value="Genomic_DNA"/>
</dbReference>
<evidence type="ECO:0000313" key="2">
    <source>
        <dbReference type="Proteomes" id="UP000834106"/>
    </source>
</evidence>
<accession>A0AAD2AC45</accession>